<dbReference type="EMBL" id="MU864511">
    <property type="protein sequence ID" value="KAK4183995.1"/>
    <property type="molecule type" value="Genomic_DNA"/>
</dbReference>
<evidence type="ECO:0000256" key="4">
    <source>
        <dbReference type="ARBA" id="ARBA00023136"/>
    </source>
</evidence>
<keyword evidence="2 6" id="KW-0812">Transmembrane</keyword>
<keyword evidence="3 6" id="KW-1133">Transmembrane helix</keyword>
<evidence type="ECO:0000313" key="8">
    <source>
        <dbReference type="Proteomes" id="UP001302126"/>
    </source>
</evidence>
<dbReference type="Proteomes" id="UP001302126">
    <property type="component" value="Unassembled WGS sequence"/>
</dbReference>
<evidence type="ECO:0000256" key="5">
    <source>
        <dbReference type="SAM" id="MobiDB-lite"/>
    </source>
</evidence>
<feature type="compositionally biased region" description="Basic and acidic residues" evidence="5">
    <location>
        <begin position="281"/>
        <end position="301"/>
    </location>
</feature>
<proteinExistence type="predicted"/>
<organism evidence="7 8">
    <name type="scientific">Podospora australis</name>
    <dbReference type="NCBI Taxonomy" id="1536484"/>
    <lineage>
        <taxon>Eukaryota</taxon>
        <taxon>Fungi</taxon>
        <taxon>Dikarya</taxon>
        <taxon>Ascomycota</taxon>
        <taxon>Pezizomycotina</taxon>
        <taxon>Sordariomycetes</taxon>
        <taxon>Sordariomycetidae</taxon>
        <taxon>Sordariales</taxon>
        <taxon>Podosporaceae</taxon>
        <taxon>Podospora</taxon>
    </lineage>
</organism>
<dbReference type="Gene3D" id="1.20.5.510">
    <property type="entry name" value="Single helix bin"/>
    <property type="match status" value="1"/>
</dbReference>
<evidence type="ECO:0000313" key="7">
    <source>
        <dbReference type="EMBL" id="KAK4183995.1"/>
    </source>
</evidence>
<dbReference type="PANTHER" id="PTHR15549:SF26">
    <property type="entry name" value="AXIAL BUDDING PATTERN PROTEIN 2-RELATED"/>
    <property type="match status" value="1"/>
</dbReference>
<comment type="caution">
    <text evidence="7">The sequence shown here is derived from an EMBL/GenBank/DDBJ whole genome shotgun (WGS) entry which is preliminary data.</text>
</comment>
<sequence length="327" mass="33976">MQTPFDEEFPVIRPLGAVDFGPPLPTKPPVAIRDIVLRQNPNTQCGYLNGLASNPITCPEQGTCSTSQGYVACCPSGQTCNIFSSCLDYAAFTRGLCSNLGPQTLCCSNTALSYCNVLTYVDKPGQSLIGCNPAQYAAAVYATPTSTTSTSSTSSDPVVSTTSTSSDTGADIGAIVGGVIGGILLLAVIIGLLVWFILRRKKKKTAAAQDPMAALNSPAAMSPMASPPVLENSMASTGPFDPRNSVFKPAYGGGGQVSPGISPGFGGPPPVYNRFSPYGEGEGHGRQERQISEVEATEARMTRTPGQPAEMGTDGASGRPRGDVYEM</sequence>
<evidence type="ECO:0000256" key="3">
    <source>
        <dbReference type="ARBA" id="ARBA00022989"/>
    </source>
</evidence>
<feature type="compositionally biased region" description="Low complexity" evidence="5">
    <location>
        <begin position="217"/>
        <end position="228"/>
    </location>
</feature>
<feature type="region of interest" description="Disordered" evidence="5">
    <location>
        <begin position="146"/>
        <end position="166"/>
    </location>
</feature>
<accession>A0AAN6WMD4</accession>
<comment type="subcellular location">
    <subcellularLocation>
        <location evidence="1">Membrane</location>
        <topology evidence="1">Single-pass membrane protein</topology>
    </subcellularLocation>
</comment>
<reference evidence="7" key="2">
    <citation type="submission" date="2023-05" db="EMBL/GenBank/DDBJ databases">
        <authorList>
            <consortium name="Lawrence Berkeley National Laboratory"/>
            <person name="Steindorff A."/>
            <person name="Hensen N."/>
            <person name="Bonometti L."/>
            <person name="Westerberg I."/>
            <person name="Brannstrom I.O."/>
            <person name="Guillou S."/>
            <person name="Cros-Aarteil S."/>
            <person name="Calhoun S."/>
            <person name="Haridas S."/>
            <person name="Kuo A."/>
            <person name="Mondo S."/>
            <person name="Pangilinan J."/>
            <person name="Riley R."/>
            <person name="Labutti K."/>
            <person name="Andreopoulos B."/>
            <person name="Lipzen A."/>
            <person name="Chen C."/>
            <person name="Yanf M."/>
            <person name="Daum C."/>
            <person name="Ng V."/>
            <person name="Clum A."/>
            <person name="Ohm R."/>
            <person name="Martin F."/>
            <person name="Silar P."/>
            <person name="Natvig D."/>
            <person name="Lalanne C."/>
            <person name="Gautier V."/>
            <person name="Ament-Velasquez S.L."/>
            <person name="Kruys A."/>
            <person name="Hutchinson M.I."/>
            <person name="Powell A.J."/>
            <person name="Barry K."/>
            <person name="Miller A.N."/>
            <person name="Grigoriev I.V."/>
            <person name="Debuchy R."/>
            <person name="Gladieux P."/>
            <person name="Thoren M.H."/>
            <person name="Johannesson H."/>
        </authorList>
    </citation>
    <scope>NUCLEOTIDE SEQUENCE</scope>
    <source>
        <strain evidence="7">PSN309</strain>
    </source>
</reference>
<name>A0AAN6WMD4_9PEZI</name>
<dbReference type="InterPro" id="IPR051694">
    <property type="entry name" value="Immunoregulatory_rcpt-like"/>
</dbReference>
<evidence type="ECO:0000256" key="6">
    <source>
        <dbReference type="SAM" id="Phobius"/>
    </source>
</evidence>
<evidence type="ECO:0000256" key="1">
    <source>
        <dbReference type="ARBA" id="ARBA00004167"/>
    </source>
</evidence>
<feature type="transmembrane region" description="Helical" evidence="6">
    <location>
        <begin position="172"/>
        <end position="198"/>
    </location>
</feature>
<dbReference type="AlphaFoldDB" id="A0AAN6WMD4"/>
<keyword evidence="8" id="KW-1185">Reference proteome</keyword>
<protein>
    <recommendedName>
        <fullName evidence="9">Mid2 domain-containing protein</fullName>
    </recommendedName>
</protein>
<evidence type="ECO:0008006" key="9">
    <source>
        <dbReference type="Google" id="ProtNLM"/>
    </source>
</evidence>
<feature type="region of interest" description="Disordered" evidence="5">
    <location>
        <begin position="217"/>
        <end position="327"/>
    </location>
</feature>
<gene>
    <name evidence="7" type="ORF">QBC35DRAFT_466845</name>
</gene>
<dbReference type="PANTHER" id="PTHR15549">
    <property type="entry name" value="PAIRED IMMUNOGLOBULIN-LIKE TYPE 2 RECEPTOR"/>
    <property type="match status" value="1"/>
</dbReference>
<reference evidence="7" key="1">
    <citation type="journal article" date="2023" name="Mol. Phylogenet. Evol.">
        <title>Genome-scale phylogeny and comparative genomics of the fungal order Sordariales.</title>
        <authorList>
            <person name="Hensen N."/>
            <person name="Bonometti L."/>
            <person name="Westerberg I."/>
            <person name="Brannstrom I.O."/>
            <person name="Guillou S."/>
            <person name="Cros-Aarteil S."/>
            <person name="Calhoun S."/>
            <person name="Haridas S."/>
            <person name="Kuo A."/>
            <person name="Mondo S."/>
            <person name="Pangilinan J."/>
            <person name="Riley R."/>
            <person name="LaButti K."/>
            <person name="Andreopoulos B."/>
            <person name="Lipzen A."/>
            <person name="Chen C."/>
            <person name="Yan M."/>
            <person name="Daum C."/>
            <person name="Ng V."/>
            <person name="Clum A."/>
            <person name="Steindorff A."/>
            <person name="Ohm R.A."/>
            <person name="Martin F."/>
            <person name="Silar P."/>
            <person name="Natvig D.O."/>
            <person name="Lalanne C."/>
            <person name="Gautier V."/>
            <person name="Ament-Velasquez S.L."/>
            <person name="Kruys A."/>
            <person name="Hutchinson M.I."/>
            <person name="Powell A.J."/>
            <person name="Barry K."/>
            <person name="Miller A.N."/>
            <person name="Grigoriev I.V."/>
            <person name="Debuchy R."/>
            <person name="Gladieux P."/>
            <person name="Hiltunen Thoren M."/>
            <person name="Johannesson H."/>
        </authorList>
    </citation>
    <scope>NUCLEOTIDE SEQUENCE</scope>
    <source>
        <strain evidence="7">PSN309</strain>
    </source>
</reference>
<dbReference type="GO" id="GO:0016020">
    <property type="term" value="C:membrane"/>
    <property type="evidence" value="ECO:0007669"/>
    <property type="project" value="UniProtKB-SubCell"/>
</dbReference>
<keyword evidence="4 6" id="KW-0472">Membrane</keyword>
<evidence type="ECO:0000256" key="2">
    <source>
        <dbReference type="ARBA" id="ARBA00022692"/>
    </source>
</evidence>
<dbReference type="GO" id="GO:0071944">
    <property type="term" value="C:cell periphery"/>
    <property type="evidence" value="ECO:0007669"/>
    <property type="project" value="UniProtKB-ARBA"/>
</dbReference>